<dbReference type="OMA" id="FAITFEE"/>
<dbReference type="Gramene" id="ONIVA02G15100.1">
    <property type="protein sequence ID" value="ONIVA02G15100.1"/>
    <property type="gene ID" value="ONIVA02G15100"/>
</dbReference>
<feature type="region of interest" description="Disordered" evidence="1">
    <location>
        <begin position="170"/>
        <end position="201"/>
    </location>
</feature>
<accession>A0A0E0G5H2</accession>
<organism evidence="2">
    <name type="scientific">Oryza nivara</name>
    <name type="common">Indian wild rice</name>
    <name type="synonym">Oryza sativa f. spontanea</name>
    <dbReference type="NCBI Taxonomy" id="4536"/>
    <lineage>
        <taxon>Eukaryota</taxon>
        <taxon>Viridiplantae</taxon>
        <taxon>Streptophyta</taxon>
        <taxon>Embryophyta</taxon>
        <taxon>Tracheophyta</taxon>
        <taxon>Spermatophyta</taxon>
        <taxon>Magnoliopsida</taxon>
        <taxon>Liliopsida</taxon>
        <taxon>Poales</taxon>
        <taxon>Poaceae</taxon>
        <taxon>BOP clade</taxon>
        <taxon>Oryzoideae</taxon>
        <taxon>Oryzeae</taxon>
        <taxon>Oryzinae</taxon>
        <taxon>Oryza</taxon>
    </lineage>
</organism>
<evidence type="ECO:0000256" key="1">
    <source>
        <dbReference type="SAM" id="MobiDB-lite"/>
    </source>
</evidence>
<dbReference type="EnsemblPlants" id="ONIVA02G15100.1">
    <property type="protein sequence ID" value="ONIVA02G15100.1"/>
    <property type="gene ID" value="ONIVA02G15100"/>
</dbReference>
<dbReference type="Proteomes" id="UP000006591">
    <property type="component" value="Chromosome 2"/>
</dbReference>
<evidence type="ECO:0000313" key="2">
    <source>
        <dbReference type="EnsemblPlants" id="ONIVA02G15100.1"/>
    </source>
</evidence>
<dbReference type="HOGENOM" id="CLU_1290725_0_0_1"/>
<dbReference type="STRING" id="4536.A0A0E0G5H2"/>
<keyword evidence="3" id="KW-1185">Reference proteome</keyword>
<reference evidence="2" key="1">
    <citation type="submission" date="2015-04" db="UniProtKB">
        <authorList>
            <consortium name="EnsemblPlants"/>
        </authorList>
    </citation>
    <scope>IDENTIFICATION</scope>
    <source>
        <strain evidence="2">SL10</strain>
    </source>
</reference>
<evidence type="ECO:0000313" key="3">
    <source>
        <dbReference type="Proteomes" id="UP000006591"/>
    </source>
</evidence>
<sequence>MHMTSVEQFYQDCSYQVAFLCAFDEVADFYRSQLITSETRRGIVVATALEVDKASNCLSTIAATTMMFLHNRDYQRYALLEGTTSQYFAITFEEPLTKCMCNLFKMDAEVRNSLLKEPTLHDAIKIAVTYRKQELLQLEEQNNDPAEPEVVIVEDDEVVIEPVPKKKRTGNKGFTIPEELGRGGANAIGPPPPLRTPPTSPLPPPLLLFLLQYTTKKI</sequence>
<protein>
    <submittedName>
        <fullName evidence="2">Uncharacterized protein</fullName>
    </submittedName>
</protein>
<proteinExistence type="predicted"/>
<feature type="compositionally biased region" description="Pro residues" evidence="1">
    <location>
        <begin position="189"/>
        <end position="201"/>
    </location>
</feature>
<reference evidence="2" key="2">
    <citation type="submission" date="2018-04" db="EMBL/GenBank/DDBJ databases">
        <title>OnivRS2 (Oryza nivara Reference Sequence Version 2).</title>
        <authorList>
            <person name="Zhang J."/>
            <person name="Kudrna D."/>
            <person name="Lee S."/>
            <person name="Talag J."/>
            <person name="Rajasekar S."/>
            <person name="Welchert J."/>
            <person name="Hsing Y.-I."/>
            <person name="Wing R.A."/>
        </authorList>
    </citation>
    <scope>NUCLEOTIDE SEQUENCE [LARGE SCALE GENOMIC DNA]</scope>
    <source>
        <strain evidence="2">SL10</strain>
    </source>
</reference>
<dbReference type="AlphaFoldDB" id="A0A0E0G5H2"/>
<name>A0A0E0G5H2_ORYNI</name>